<dbReference type="InterPro" id="IPR011333">
    <property type="entry name" value="SKP1/BTB/POZ_sf"/>
</dbReference>
<organism evidence="9">
    <name type="scientific">Ornithodoros turicata</name>
    <dbReference type="NCBI Taxonomy" id="34597"/>
    <lineage>
        <taxon>Eukaryota</taxon>
        <taxon>Metazoa</taxon>
        <taxon>Ecdysozoa</taxon>
        <taxon>Arthropoda</taxon>
        <taxon>Chelicerata</taxon>
        <taxon>Arachnida</taxon>
        <taxon>Acari</taxon>
        <taxon>Parasitiformes</taxon>
        <taxon>Ixodida</taxon>
        <taxon>Ixodoidea</taxon>
        <taxon>Argasidae</taxon>
        <taxon>Ornithodorinae</taxon>
        <taxon>Ornithodoros</taxon>
    </lineage>
</organism>
<keyword evidence="4" id="KW-0804">Transcription</keyword>
<comment type="function">
    <text evidence="6">Probably acts as a transcriptional regulator. Required for the specification of the tarsal segment. Also involved in antenna development.</text>
</comment>
<evidence type="ECO:0000256" key="4">
    <source>
        <dbReference type="ARBA" id="ARBA00023163"/>
    </source>
</evidence>
<dbReference type="GO" id="GO:0046660">
    <property type="term" value="P:female sex differentiation"/>
    <property type="evidence" value="ECO:0007669"/>
    <property type="project" value="UniProtKB-ARBA"/>
</dbReference>
<proteinExistence type="predicted"/>
<feature type="region of interest" description="Disordered" evidence="7">
    <location>
        <begin position="125"/>
        <end position="207"/>
    </location>
</feature>
<evidence type="ECO:0000313" key="9">
    <source>
        <dbReference type="EMBL" id="MBY04344.1"/>
    </source>
</evidence>
<evidence type="ECO:0000256" key="2">
    <source>
        <dbReference type="ARBA" id="ARBA00023015"/>
    </source>
</evidence>
<dbReference type="Pfam" id="PF00651">
    <property type="entry name" value="BTB"/>
    <property type="match status" value="1"/>
</dbReference>
<protein>
    <recommendedName>
        <fullName evidence="8">BTB domain-containing protein</fullName>
    </recommendedName>
</protein>
<feature type="region of interest" description="Disordered" evidence="7">
    <location>
        <begin position="223"/>
        <end position="244"/>
    </location>
</feature>
<dbReference type="Gene3D" id="3.30.710.10">
    <property type="entry name" value="Potassium Channel Kv1.1, Chain A"/>
    <property type="match status" value="1"/>
</dbReference>
<dbReference type="FunFam" id="3.30.710.10:FF:000120">
    <property type="entry name" value="Bric a brac 2, isoform B"/>
    <property type="match status" value="1"/>
</dbReference>
<evidence type="ECO:0000256" key="5">
    <source>
        <dbReference type="ARBA" id="ARBA00023242"/>
    </source>
</evidence>
<sequence length="384" mass="40916">MGSQQFCLKWNNHQSNMLTVFEQLLSNEALVDVTLACEGLSLKAHKMVLSACSPFFQALFVENPCKHPIVILKDMRYVDLKAIVEFMYRGEVNVSQDQLSALLKTAETLKVKGLAEVTGENRQGLVPIGTTATEADAKGSTPRAESPPLSKRKRGRPRRRSPSDSNKSDSEDQGGSAVTRVKGAPESPEIIEDGSLSSDRLAVPSPAKIPATTNKVLNATAAVSTTREDSVPADDVGSPDDADFEVDASNLMEQSMTTENVPMFSEVASSSQLQESQTHHTGSSHENSALIPASLPSDISISTQDIKPLPSSLVPYNESTLSPVVPAQQASASTDSSTSGSMLFMDSSGVPAVAGPSNYHPDKQTSTPSHGKHAVKFHFAPGHC</sequence>
<dbReference type="PANTHER" id="PTHR23110:SF109">
    <property type="entry name" value="FI07618P-RELATED"/>
    <property type="match status" value="1"/>
</dbReference>
<keyword evidence="2" id="KW-0805">Transcription regulation</keyword>
<comment type="subcellular location">
    <subcellularLocation>
        <location evidence="1">Nucleus</location>
    </subcellularLocation>
</comment>
<feature type="compositionally biased region" description="Polar residues" evidence="7">
    <location>
        <begin position="267"/>
        <end position="287"/>
    </location>
</feature>
<dbReference type="SUPFAM" id="SSF54695">
    <property type="entry name" value="POZ domain"/>
    <property type="match status" value="1"/>
</dbReference>
<keyword evidence="5" id="KW-0539">Nucleus</keyword>
<evidence type="ECO:0000259" key="8">
    <source>
        <dbReference type="PROSITE" id="PS50097"/>
    </source>
</evidence>
<dbReference type="GO" id="GO:0006357">
    <property type="term" value="P:regulation of transcription by RNA polymerase II"/>
    <property type="evidence" value="ECO:0007669"/>
    <property type="project" value="TreeGrafter"/>
</dbReference>
<evidence type="ECO:0000256" key="6">
    <source>
        <dbReference type="ARBA" id="ARBA00058541"/>
    </source>
</evidence>
<feature type="compositionally biased region" description="Low complexity" evidence="7">
    <location>
        <begin position="327"/>
        <end position="341"/>
    </location>
</feature>
<keyword evidence="3" id="KW-0238">DNA-binding</keyword>
<dbReference type="GO" id="GO:0005634">
    <property type="term" value="C:nucleus"/>
    <property type="evidence" value="ECO:0007669"/>
    <property type="project" value="UniProtKB-SubCell"/>
</dbReference>
<dbReference type="PROSITE" id="PS50097">
    <property type="entry name" value="BTB"/>
    <property type="match status" value="1"/>
</dbReference>
<dbReference type="AlphaFoldDB" id="A0A2R5L4A7"/>
<dbReference type="InterPro" id="IPR051095">
    <property type="entry name" value="Dros_DevTransReg"/>
</dbReference>
<dbReference type="InterPro" id="IPR000210">
    <property type="entry name" value="BTB/POZ_dom"/>
</dbReference>
<feature type="compositionally biased region" description="Basic residues" evidence="7">
    <location>
        <begin position="150"/>
        <end position="160"/>
    </location>
</feature>
<dbReference type="SMART" id="SM00225">
    <property type="entry name" value="BTB"/>
    <property type="match status" value="1"/>
</dbReference>
<dbReference type="PANTHER" id="PTHR23110">
    <property type="entry name" value="BTB DOMAIN TRANSCRIPTION FACTOR"/>
    <property type="match status" value="1"/>
</dbReference>
<reference evidence="9" key="1">
    <citation type="submission" date="2018-03" db="EMBL/GenBank/DDBJ databases">
        <title>The relapsing fever spirochete Borrelia turicatae persists in the highly oxidative environment of its soft-bodied tick vector.</title>
        <authorList>
            <person name="Bourret T.J."/>
            <person name="Boyle W.K."/>
            <person name="Valenzuela J.G."/>
            <person name="Oliveira F."/>
            <person name="Lopez J.E."/>
        </authorList>
    </citation>
    <scope>NUCLEOTIDE SEQUENCE</scope>
    <source>
        <strain evidence="9">Kansas strain/isolate</strain>
        <tissue evidence="9">Salivary glands</tissue>
    </source>
</reference>
<dbReference type="GO" id="GO:0003680">
    <property type="term" value="F:minor groove of adenine-thymine-rich DNA binding"/>
    <property type="evidence" value="ECO:0007669"/>
    <property type="project" value="UniProtKB-ARBA"/>
</dbReference>
<dbReference type="EMBL" id="GGLE01000218">
    <property type="protein sequence ID" value="MBY04344.1"/>
    <property type="molecule type" value="Transcribed_RNA"/>
</dbReference>
<feature type="region of interest" description="Disordered" evidence="7">
    <location>
        <begin position="324"/>
        <end position="375"/>
    </location>
</feature>
<feature type="domain" description="BTB" evidence="8">
    <location>
        <begin position="31"/>
        <end position="96"/>
    </location>
</feature>
<evidence type="ECO:0000256" key="1">
    <source>
        <dbReference type="ARBA" id="ARBA00004123"/>
    </source>
</evidence>
<evidence type="ECO:0000256" key="7">
    <source>
        <dbReference type="SAM" id="MobiDB-lite"/>
    </source>
</evidence>
<accession>A0A2R5L4A7</accession>
<evidence type="ECO:0000256" key="3">
    <source>
        <dbReference type="ARBA" id="ARBA00023125"/>
    </source>
</evidence>
<name>A0A2R5L4A7_9ACAR</name>
<feature type="region of interest" description="Disordered" evidence="7">
    <location>
        <begin position="265"/>
        <end position="296"/>
    </location>
</feature>
<dbReference type="CDD" id="cd18315">
    <property type="entry name" value="BTB_POZ_BAB-like"/>
    <property type="match status" value="1"/>
</dbReference>